<accession>A0A368QK99</accession>
<protein>
    <submittedName>
        <fullName evidence="1">Uncharacterized protein</fullName>
    </submittedName>
</protein>
<reference evidence="1" key="1">
    <citation type="journal article" date="2012" name="Nat. Biotechnol.">
        <title>Reference genome sequence of the model plant Setaria.</title>
        <authorList>
            <person name="Bennetzen J.L."/>
            <person name="Schmutz J."/>
            <person name="Wang H."/>
            <person name="Percifield R."/>
            <person name="Hawkins J."/>
            <person name="Pontaroli A.C."/>
            <person name="Estep M."/>
            <person name="Feng L."/>
            <person name="Vaughn J.N."/>
            <person name="Grimwood J."/>
            <person name="Jenkins J."/>
            <person name="Barry K."/>
            <person name="Lindquist E."/>
            <person name="Hellsten U."/>
            <person name="Deshpande S."/>
            <person name="Wang X."/>
            <person name="Wu X."/>
            <person name="Mitros T."/>
            <person name="Triplett J."/>
            <person name="Yang X."/>
            <person name="Ye C.Y."/>
            <person name="Mauro-Herrera M."/>
            <person name="Wang L."/>
            <person name="Li P."/>
            <person name="Sharma M."/>
            <person name="Sharma R."/>
            <person name="Ronald P.C."/>
            <person name="Panaud O."/>
            <person name="Kellogg E.A."/>
            <person name="Brutnell T.P."/>
            <person name="Doust A.N."/>
            <person name="Tuskan G.A."/>
            <person name="Rokhsar D."/>
            <person name="Devos K.M."/>
        </authorList>
    </citation>
    <scope>NUCLEOTIDE SEQUENCE [LARGE SCALE GENOMIC DNA]</scope>
    <source>
        <strain evidence="1">Yugu1</strain>
    </source>
</reference>
<organism evidence="1">
    <name type="scientific">Setaria italica</name>
    <name type="common">Foxtail millet</name>
    <name type="synonym">Panicum italicum</name>
    <dbReference type="NCBI Taxonomy" id="4555"/>
    <lineage>
        <taxon>Eukaryota</taxon>
        <taxon>Viridiplantae</taxon>
        <taxon>Streptophyta</taxon>
        <taxon>Embryophyta</taxon>
        <taxon>Tracheophyta</taxon>
        <taxon>Spermatophyta</taxon>
        <taxon>Magnoliopsida</taxon>
        <taxon>Liliopsida</taxon>
        <taxon>Poales</taxon>
        <taxon>Poaceae</taxon>
        <taxon>PACMAD clade</taxon>
        <taxon>Panicoideae</taxon>
        <taxon>Panicodae</taxon>
        <taxon>Paniceae</taxon>
        <taxon>Cenchrinae</taxon>
        <taxon>Setaria</taxon>
    </lineage>
</organism>
<sequence>MMVQHRSNPEFLIQWSISSSCEIRSFCNLVSSGQSLIQRVHSRLFYAGGLQKVVPEIIMNLPRPIARLRNR</sequence>
<dbReference type="AlphaFoldDB" id="A0A368QK99"/>
<gene>
    <name evidence="1" type="ORF">SETIT_3G297200v2</name>
</gene>
<reference evidence="1" key="2">
    <citation type="submission" date="2015-07" db="EMBL/GenBank/DDBJ databases">
        <authorList>
            <person name="Noorani M."/>
        </authorList>
    </citation>
    <scope>NUCLEOTIDE SEQUENCE</scope>
    <source>
        <strain evidence="1">Yugu1</strain>
    </source>
</reference>
<dbReference type="EMBL" id="CM003530">
    <property type="protein sequence ID" value="RCV18386.1"/>
    <property type="molecule type" value="Genomic_DNA"/>
</dbReference>
<proteinExistence type="predicted"/>
<dbReference type="PROSITE" id="PS51257">
    <property type="entry name" value="PROKAR_LIPOPROTEIN"/>
    <property type="match status" value="1"/>
</dbReference>
<name>A0A368QK99_SETIT</name>
<evidence type="ECO:0000313" key="1">
    <source>
        <dbReference type="EMBL" id="RCV18386.1"/>
    </source>
</evidence>